<protein>
    <recommendedName>
        <fullName evidence="3 7">Mannose-6-phosphate isomerase</fullName>
        <ecNumber evidence="3 7">5.3.1.8</ecNumber>
    </recommendedName>
</protein>
<feature type="domain" description="Phosphomannose isomerase type I catalytic" evidence="10">
    <location>
        <begin position="4"/>
        <end position="100"/>
    </location>
</feature>
<feature type="domain" description="Mannose-6-phosphate isomerase cupin" evidence="11">
    <location>
        <begin position="235"/>
        <end position="311"/>
    </location>
</feature>
<evidence type="ECO:0000256" key="3">
    <source>
        <dbReference type="ARBA" id="ARBA00011956"/>
    </source>
</evidence>
<dbReference type="InterPro" id="IPR046457">
    <property type="entry name" value="PMI_typeI_cat"/>
</dbReference>
<gene>
    <name evidence="12" type="ORF">SPI02_15040</name>
</gene>
<dbReference type="Gene3D" id="2.60.120.10">
    <property type="entry name" value="Jelly Rolls"/>
    <property type="match status" value="2"/>
</dbReference>
<evidence type="ECO:0000259" key="11">
    <source>
        <dbReference type="Pfam" id="PF21621"/>
    </source>
</evidence>
<reference evidence="12 13" key="1">
    <citation type="submission" date="2019-07" db="EMBL/GenBank/DDBJ databases">
        <title>Whole genome shotgun sequence of Staphylococcus piscifermentans NBRC 109625.</title>
        <authorList>
            <person name="Hosoyama A."/>
            <person name="Uohara A."/>
            <person name="Ohji S."/>
            <person name="Ichikawa N."/>
        </authorList>
    </citation>
    <scope>NUCLEOTIDE SEQUENCE [LARGE SCALE GENOMIC DNA]</scope>
    <source>
        <strain evidence="12 13">NBRC 109625</strain>
    </source>
</reference>
<name>A0A239TT70_9STAP</name>
<evidence type="ECO:0000313" key="13">
    <source>
        <dbReference type="Proteomes" id="UP000321736"/>
    </source>
</evidence>
<evidence type="ECO:0000256" key="1">
    <source>
        <dbReference type="ARBA" id="ARBA00000757"/>
    </source>
</evidence>
<dbReference type="Pfam" id="PF21621">
    <property type="entry name" value="MPI_cupin_dom"/>
    <property type="match status" value="1"/>
</dbReference>
<dbReference type="InterPro" id="IPR049071">
    <property type="entry name" value="MPI_cupin_dom"/>
</dbReference>
<dbReference type="InterPro" id="IPR001250">
    <property type="entry name" value="Man6P_Isoase-1"/>
</dbReference>
<comment type="cofactor">
    <cofactor evidence="8">
        <name>Zn(2+)</name>
        <dbReference type="ChEBI" id="CHEBI:29105"/>
    </cofactor>
    <text evidence="8">Binds 1 zinc ion per subunit.</text>
</comment>
<dbReference type="GO" id="GO:0008270">
    <property type="term" value="F:zinc ion binding"/>
    <property type="evidence" value="ECO:0007669"/>
    <property type="project" value="UniProtKB-UniRule"/>
</dbReference>
<evidence type="ECO:0000259" key="10">
    <source>
        <dbReference type="Pfam" id="PF20511"/>
    </source>
</evidence>
<dbReference type="EMBL" id="BKAR01000017">
    <property type="protein sequence ID" value="GEP84919.1"/>
    <property type="molecule type" value="Genomic_DNA"/>
</dbReference>
<evidence type="ECO:0000256" key="6">
    <source>
        <dbReference type="ARBA" id="ARBA00023235"/>
    </source>
</evidence>
<dbReference type="PIRSF" id="PIRSF036894">
    <property type="entry name" value="PMI_Firm_short"/>
    <property type="match status" value="1"/>
</dbReference>
<comment type="caution">
    <text evidence="12">The sequence shown here is derived from an EMBL/GenBank/DDBJ whole genome shotgun (WGS) entry which is preliminary data.</text>
</comment>
<organism evidence="12 13">
    <name type="scientific">Staphylococcus piscifermentans</name>
    <dbReference type="NCBI Taxonomy" id="70258"/>
    <lineage>
        <taxon>Bacteria</taxon>
        <taxon>Bacillati</taxon>
        <taxon>Bacillota</taxon>
        <taxon>Bacilli</taxon>
        <taxon>Bacillales</taxon>
        <taxon>Staphylococcaceae</taxon>
        <taxon>Staphylococcus</taxon>
    </lineage>
</organism>
<keyword evidence="6 7" id="KW-0413">Isomerase</keyword>
<dbReference type="Proteomes" id="UP000321736">
    <property type="component" value="Unassembled WGS sequence"/>
</dbReference>
<keyword evidence="5 7" id="KW-0862">Zinc</keyword>
<dbReference type="RefSeq" id="WP_095104173.1">
    <property type="nucleotide sequence ID" value="NZ_BKAR01000017.1"/>
</dbReference>
<dbReference type="NCBIfam" id="TIGR00218">
    <property type="entry name" value="manA"/>
    <property type="match status" value="1"/>
</dbReference>
<dbReference type="InterPro" id="IPR011051">
    <property type="entry name" value="RmlC_Cupin_sf"/>
</dbReference>
<feature type="binding site" evidence="8">
    <location>
        <position position="169"/>
    </location>
    <ligand>
        <name>Zn(2+)</name>
        <dbReference type="ChEBI" id="CHEBI:29105"/>
    </ligand>
</feature>
<accession>A0A239TT70</accession>
<dbReference type="AlphaFoldDB" id="A0A239TT70"/>
<dbReference type="Pfam" id="PF20511">
    <property type="entry name" value="PMI_typeI_cat"/>
    <property type="match status" value="1"/>
</dbReference>
<feature type="binding site" evidence="8">
    <location>
        <position position="112"/>
    </location>
    <ligand>
        <name>Zn(2+)</name>
        <dbReference type="ChEBI" id="CHEBI:29105"/>
    </ligand>
</feature>
<proteinExistence type="inferred from homology"/>
<evidence type="ECO:0000256" key="8">
    <source>
        <dbReference type="PIRSR" id="PIRSR036894-1"/>
    </source>
</evidence>
<feature type="active site" evidence="9">
    <location>
        <position position="189"/>
    </location>
</feature>
<evidence type="ECO:0000256" key="2">
    <source>
        <dbReference type="ARBA" id="ARBA00010772"/>
    </source>
</evidence>
<dbReference type="PANTHER" id="PTHR42742:SF3">
    <property type="entry name" value="FRUCTOKINASE"/>
    <property type="match status" value="1"/>
</dbReference>
<keyword evidence="4 7" id="KW-0479">Metal-binding</keyword>
<dbReference type="CDD" id="cd07010">
    <property type="entry name" value="cupin_PMI_type_I_N_bac"/>
    <property type="match status" value="1"/>
</dbReference>
<evidence type="ECO:0000256" key="7">
    <source>
        <dbReference type="PIRNR" id="PIRNR036894"/>
    </source>
</evidence>
<dbReference type="GO" id="GO:0005975">
    <property type="term" value="P:carbohydrate metabolic process"/>
    <property type="evidence" value="ECO:0007669"/>
    <property type="project" value="UniProtKB-UniRule"/>
</dbReference>
<feature type="binding site" evidence="8">
    <location>
        <position position="94"/>
    </location>
    <ligand>
        <name>Zn(2+)</name>
        <dbReference type="ChEBI" id="CHEBI:29105"/>
    </ligand>
</feature>
<evidence type="ECO:0000256" key="4">
    <source>
        <dbReference type="ARBA" id="ARBA00022723"/>
    </source>
</evidence>
<dbReference type="PANTHER" id="PTHR42742">
    <property type="entry name" value="TRANSCRIPTIONAL REPRESSOR MPRA"/>
    <property type="match status" value="1"/>
</dbReference>
<comment type="catalytic activity">
    <reaction evidence="1 7">
        <text>D-mannose 6-phosphate = D-fructose 6-phosphate</text>
        <dbReference type="Rhea" id="RHEA:12356"/>
        <dbReference type="ChEBI" id="CHEBI:58735"/>
        <dbReference type="ChEBI" id="CHEBI:61527"/>
        <dbReference type="EC" id="5.3.1.8"/>
    </reaction>
</comment>
<dbReference type="InterPro" id="IPR014710">
    <property type="entry name" value="RmlC-like_jellyroll"/>
</dbReference>
<evidence type="ECO:0000313" key="12">
    <source>
        <dbReference type="EMBL" id="GEP84919.1"/>
    </source>
</evidence>
<dbReference type="EC" id="5.3.1.8" evidence="3 7"/>
<dbReference type="GO" id="GO:0004476">
    <property type="term" value="F:mannose-6-phosphate isomerase activity"/>
    <property type="evidence" value="ECO:0007669"/>
    <property type="project" value="UniProtKB-UniRule"/>
</dbReference>
<keyword evidence="13" id="KW-1185">Reference proteome</keyword>
<evidence type="ECO:0000256" key="9">
    <source>
        <dbReference type="PIRSR" id="PIRSR036894-2"/>
    </source>
</evidence>
<sequence>MPLFLEPIFKERIWGSNHLTKYGYHLPENDVGEVWAISAHQHGDSIITNGIYAGETLSSVWKAHKELFGEFPSAQFPLMVKMIDAQEPLSVQVHPDTNYAYEHENGDYGKKECWYIIEAEENAEIIYGLNTDSKEEFIEALDEEAPHGLFKHIPVKAGDFFFVPNGIVHAIGKGITVYEVTQSSDVTYRIYDYDRTDESGNQREMHIEKAKDVVEVREESPNVIPETEIIENHKRTQYISNDSFTVVKWEITGTLNYMKPREFCLVTILDGEGTLVTDGDIYEIEKGKSFILTSEDLDNIFKGDFTLMITYV</sequence>
<dbReference type="OrthoDB" id="9808275at2"/>
<comment type="similarity">
    <text evidence="2 7">Belongs to the mannose-6-phosphate isomerase type 1 family.</text>
</comment>
<dbReference type="InterPro" id="IPR051804">
    <property type="entry name" value="Carb_Metab_Reg_Kinase/Isom"/>
</dbReference>
<evidence type="ECO:0000256" key="5">
    <source>
        <dbReference type="ARBA" id="ARBA00022833"/>
    </source>
</evidence>
<dbReference type="SUPFAM" id="SSF51182">
    <property type="entry name" value="RmlC-like cupins"/>
    <property type="match status" value="1"/>
</dbReference>
<dbReference type="InterPro" id="IPR014628">
    <property type="entry name" value="Man6P_isomerase_Firm_short"/>
</dbReference>